<dbReference type="RefSeq" id="WP_055649113.1">
    <property type="nucleotide sequence ID" value="NZ_CZAZ01000002.1"/>
</dbReference>
<dbReference type="Proteomes" id="UP000434223">
    <property type="component" value="Unassembled WGS sequence"/>
</dbReference>
<evidence type="ECO:0000313" key="2">
    <source>
        <dbReference type="EMBL" id="MUB62252.1"/>
    </source>
</evidence>
<protein>
    <submittedName>
        <fullName evidence="2">Acyl carrier protein</fullName>
    </submittedName>
</protein>
<dbReference type="SUPFAM" id="SSF47336">
    <property type="entry name" value="ACP-like"/>
    <property type="match status" value="1"/>
</dbReference>
<organism evidence="2 3">
    <name type="scientific">Hungatella hathewayi</name>
    <dbReference type="NCBI Taxonomy" id="154046"/>
    <lineage>
        <taxon>Bacteria</taxon>
        <taxon>Bacillati</taxon>
        <taxon>Bacillota</taxon>
        <taxon>Clostridia</taxon>
        <taxon>Lachnospirales</taxon>
        <taxon>Lachnospiraceae</taxon>
        <taxon>Hungatella</taxon>
    </lineage>
</organism>
<dbReference type="EMBL" id="WNME01000002">
    <property type="protein sequence ID" value="MUB62252.1"/>
    <property type="molecule type" value="Genomic_DNA"/>
</dbReference>
<sequence length="79" mass="8717">MSRQELEAKILEFVAVTYRKNPSDLSLDTRFREDLKGASILLVGVVSLIENELDILVSLPEAGKAATIGDMVDLVEKNQ</sequence>
<evidence type="ECO:0000313" key="3">
    <source>
        <dbReference type="Proteomes" id="UP000434223"/>
    </source>
</evidence>
<proteinExistence type="predicted"/>
<gene>
    <name evidence="2" type="ORF">GNE07_04095</name>
</gene>
<dbReference type="Gene3D" id="1.10.1200.10">
    <property type="entry name" value="ACP-like"/>
    <property type="match status" value="1"/>
</dbReference>
<reference evidence="2 3" key="1">
    <citation type="submission" date="2019-09" db="EMBL/GenBank/DDBJ databases">
        <title>Draft genome sequencing of Hungatella hathewayi 123Y-2.</title>
        <authorList>
            <person name="Lv Q."/>
            <person name="Li S."/>
        </authorList>
    </citation>
    <scope>NUCLEOTIDE SEQUENCE [LARGE SCALE GENOMIC DNA]</scope>
    <source>
        <strain evidence="2 3">123Y-2</strain>
    </source>
</reference>
<dbReference type="Pfam" id="PF00550">
    <property type="entry name" value="PP-binding"/>
    <property type="match status" value="1"/>
</dbReference>
<comment type="caution">
    <text evidence="2">The sequence shown here is derived from an EMBL/GenBank/DDBJ whole genome shotgun (WGS) entry which is preliminary data.</text>
</comment>
<name>A0AAW9WFT5_9FIRM</name>
<feature type="domain" description="Carrier" evidence="1">
    <location>
        <begin position="4"/>
        <end position="79"/>
    </location>
</feature>
<evidence type="ECO:0000259" key="1">
    <source>
        <dbReference type="PROSITE" id="PS50075"/>
    </source>
</evidence>
<dbReference type="PROSITE" id="PS50075">
    <property type="entry name" value="CARRIER"/>
    <property type="match status" value="1"/>
</dbReference>
<dbReference type="AlphaFoldDB" id="A0AAW9WFT5"/>
<accession>A0AAW9WFT5</accession>
<dbReference type="InterPro" id="IPR036736">
    <property type="entry name" value="ACP-like_sf"/>
</dbReference>
<dbReference type="InterPro" id="IPR009081">
    <property type="entry name" value="PP-bd_ACP"/>
</dbReference>